<proteinExistence type="predicted"/>
<keyword evidence="3" id="KW-1133">Transmembrane helix</keyword>
<sequence length="329" mass="36735">MPRESCSGLLLTLVSVFVGLCESSAAGGATSSAQQQQQQQQQQQHPVCKPGLEFWSADRAACWPCTRCAPEFTLSPCAVHKDAICGPFSALELDWSFLSSTRKSVPPEAGDGSQRRLEETVTSKMFWRFPEKQTKERPVEEAGNLVDLDREKNESSIDEEPVSASPESKTAHDPRERRKSPGEDNLLWDWQTVALVLAVCACIVFFLVAGCSALIYARQWRRMKKNFEPAGLEEISARLNLMVKAELAELVAGAPMNPGDPETRCQYLEKLLGKHGQNFKALIRSHKFPRRPPLDLTICEHRLLTLTRFLICIYGDISNTQFGKIVICP</sequence>
<dbReference type="OMA" id="TLSPCAI"/>
<dbReference type="OrthoDB" id="6126731at2759"/>
<feature type="domain" description="TNFR-Cys" evidence="5">
    <location>
        <begin position="47"/>
        <end position="85"/>
    </location>
</feature>
<dbReference type="PROSITE" id="PS00652">
    <property type="entry name" value="TNFR_NGFR_1"/>
    <property type="match status" value="1"/>
</dbReference>
<feature type="region of interest" description="Disordered" evidence="2">
    <location>
        <begin position="132"/>
        <end position="182"/>
    </location>
</feature>
<feature type="compositionally biased region" description="Basic and acidic residues" evidence="2">
    <location>
        <begin position="169"/>
        <end position="182"/>
    </location>
</feature>
<dbReference type="Proteomes" id="UP000053097">
    <property type="component" value="Unassembled WGS sequence"/>
</dbReference>
<keyword evidence="3" id="KW-0812">Transmembrane</keyword>
<evidence type="ECO:0000256" key="4">
    <source>
        <dbReference type="SAM" id="SignalP"/>
    </source>
</evidence>
<keyword evidence="4" id="KW-0732">Signal</keyword>
<keyword evidence="3" id="KW-0472">Membrane</keyword>
<feature type="transmembrane region" description="Helical" evidence="3">
    <location>
        <begin position="193"/>
        <end position="217"/>
    </location>
</feature>
<comment type="caution">
    <text evidence="1">Lacks conserved residue(s) required for the propagation of feature annotation.</text>
</comment>
<reference evidence="6 7" key="1">
    <citation type="journal article" date="2014" name="Curr. Biol.">
        <title>The genome of the clonal raider ant Cerapachys biroi.</title>
        <authorList>
            <person name="Oxley P.R."/>
            <person name="Ji L."/>
            <person name="Fetter-Pruneda I."/>
            <person name="McKenzie S.K."/>
            <person name="Li C."/>
            <person name="Hu H."/>
            <person name="Zhang G."/>
            <person name="Kronauer D.J."/>
        </authorList>
    </citation>
    <scope>NUCLEOTIDE SEQUENCE [LARGE SCALE GENOMIC DNA]</scope>
</reference>
<dbReference type="STRING" id="2015173.A0A026VUS0"/>
<dbReference type="AlphaFoldDB" id="A0A026VUS0"/>
<keyword evidence="7" id="KW-1185">Reference proteome</keyword>
<evidence type="ECO:0000256" key="2">
    <source>
        <dbReference type="SAM" id="MobiDB-lite"/>
    </source>
</evidence>
<accession>A0A026VUS0</accession>
<evidence type="ECO:0000256" key="3">
    <source>
        <dbReference type="SAM" id="Phobius"/>
    </source>
</evidence>
<gene>
    <name evidence="6" type="ORF">X777_16419</name>
</gene>
<dbReference type="PROSITE" id="PS50050">
    <property type="entry name" value="TNFR_NGFR_2"/>
    <property type="match status" value="1"/>
</dbReference>
<dbReference type="EMBL" id="KK107906">
    <property type="protein sequence ID" value="EZA47256.1"/>
    <property type="molecule type" value="Genomic_DNA"/>
</dbReference>
<evidence type="ECO:0000313" key="7">
    <source>
        <dbReference type="Proteomes" id="UP000053097"/>
    </source>
</evidence>
<organism evidence="6 7">
    <name type="scientific">Ooceraea biroi</name>
    <name type="common">Clonal raider ant</name>
    <name type="synonym">Cerapachys biroi</name>
    <dbReference type="NCBI Taxonomy" id="2015173"/>
    <lineage>
        <taxon>Eukaryota</taxon>
        <taxon>Metazoa</taxon>
        <taxon>Ecdysozoa</taxon>
        <taxon>Arthropoda</taxon>
        <taxon>Hexapoda</taxon>
        <taxon>Insecta</taxon>
        <taxon>Pterygota</taxon>
        <taxon>Neoptera</taxon>
        <taxon>Endopterygota</taxon>
        <taxon>Hymenoptera</taxon>
        <taxon>Apocrita</taxon>
        <taxon>Aculeata</taxon>
        <taxon>Formicoidea</taxon>
        <taxon>Formicidae</taxon>
        <taxon>Dorylinae</taxon>
        <taxon>Ooceraea</taxon>
    </lineage>
</organism>
<evidence type="ECO:0000313" key="6">
    <source>
        <dbReference type="EMBL" id="EZA47256.1"/>
    </source>
</evidence>
<evidence type="ECO:0000256" key="1">
    <source>
        <dbReference type="PROSITE-ProRule" id="PRU00206"/>
    </source>
</evidence>
<evidence type="ECO:0000259" key="5">
    <source>
        <dbReference type="PROSITE" id="PS50050"/>
    </source>
</evidence>
<feature type="chain" id="PRO_5001540624" description="TNFR-Cys domain-containing protein" evidence="4">
    <location>
        <begin position="24"/>
        <end position="329"/>
    </location>
</feature>
<feature type="repeat" description="TNFR-Cys" evidence="1">
    <location>
        <begin position="47"/>
        <end position="85"/>
    </location>
</feature>
<dbReference type="InterPro" id="IPR001368">
    <property type="entry name" value="TNFR/NGFR_Cys_rich_reg"/>
</dbReference>
<name>A0A026VUS0_OOCBI</name>
<feature type="signal peptide" evidence="4">
    <location>
        <begin position="1"/>
        <end position="23"/>
    </location>
</feature>
<protein>
    <recommendedName>
        <fullName evidence="5">TNFR-Cys domain-containing protein</fullName>
    </recommendedName>
</protein>